<protein>
    <submittedName>
        <fullName evidence="1">Baseplate J/gp47 family protein</fullName>
    </submittedName>
</protein>
<dbReference type="EMBL" id="JACOOR010000003">
    <property type="protein sequence ID" value="MBC5659179.1"/>
    <property type="molecule type" value="Genomic_DNA"/>
</dbReference>
<sequence>MLKVPQLDEVTYDQIIQKAISRIPARTEDWTDYNSHDPGVTVLETFAWLTDMLNYYMDATGEAHVEKYLKLLGILPEMAAPATGYVVVEQKEKELVIPEGTELLAGEIPFETRKEYRGDKNRFCAFLRGQGESLVDLTAFAGVDGDYAEAFSERQGGEEEAETAVYFGFEGPLKEKDHLYFCVEKNERRNPFTGEFRLGIWNWQIYTAEGWKDTKVLDETCGFLRSGYVRPEVRETMAFWNPGDGLPGAYYLRAVRGEHQYDCAPRIGLVCVNPLEVVQKHTVCKEGERIPQFRIGMTDGCAGQELLFDYPDVKELSLLICDEEGGQELYHCTEHLEEADFDEKVFAYDRKRQVIRFGDGIHGAVPRQKQEIYVTGLVTSLCGEGNIQAGELNRFAKEGFSGCRIWNPQAIENGRSRETLRDMLGRMEQEILIQNRLAAERDYVKRVRETPGLMIDKVHVIPGRIYGSLHRQQLGGNEVVVVVKPWSREQCPDLSPVYRETIEAWLEPFRLINMKVTVVPPRYVGVEVYGRITLTRDTPQVRKAVWDCLKSEINGEDKKERFGAVIACGRLFVALENLEGVEKVQELNLERVGQAAGKNDRGDLLLHEDALPYLRDVKIEFC</sequence>
<proteinExistence type="predicted"/>
<accession>A0A923LAZ2</accession>
<comment type="caution">
    <text evidence="1">The sequence shown here is derived from an EMBL/GenBank/DDBJ whole genome shotgun (WGS) entry which is preliminary data.</text>
</comment>
<dbReference type="RefSeq" id="WP_186871592.1">
    <property type="nucleotide sequence ID" value="NZ_JACOOR010000003.1"/>
</dbReference>
<evidence type="ECO:0000313" key="2">
    <source>
        <dbReference type="Proteomes" id="UP000649345"/>
    </source>
</evidence>
<reference evidence="1" key="1">
    <citation type="submission" date="2020-08" db="EMBL/GenBank/DDBJ databases">
        <title>Genome public.</title>
        <authorList>
            <person name="Liu C."/>
            <person name="Sun Q."/>
        </authorList>
    </citation>
    <scope>NUCLEOTIDE SEQUENCE</scope>
    <source>
        <strain evidence="1">NSJ-68</strain>
    </source>
</reference>
<name>A0A923LAZ2_9FIRM</name>
<dbReference type="Proteomes" id="UP000649345">
    <property type="component" value="Unassembled WGS sequence"/>
</dbReference>
<evidence type="ECO:0000313" key="1">
    <source>
        <dbReference type="EMBL" id="MBC5659179.1"/>
    </source>
</evidence>
<keyword evidence="2" id="KW-1185">Reference proteome</keyword>
<gene>
    <name evidence="1" type="ORF">H8S44_05270</name>
</gene>
<organism evidence="1 2">
    <name type="scientific">Anaerosacchariphilus hominis</name>
    <dbReference type="NCBI Taxonomy" id="2763017"/>
    <lineage>
        <taxon>Bacteria</taxon>
        <taxon>Bacillati</taxon>
        <taxon>Bacillota</taxon>
        <taxon>Clostridia</taxon>
        <taxon>Lachnospirales</taxon>
        <taxon>Lachnospiraceae</taxon>
        <taxon>Anaerosacchariphilus</taxon>
    </lineage>
</organism>
<dbReference type="AlphaFoldDB" id="A0A923LAZ2"/>